<name>A0A2S7U3H3_9BACT</name>
<dbReference type="SUPFAM" id="SSF55120">
    <property type="entry name" value="Pseudouridine synthase"/>
    <property type="match status" value="1"/>
</dbReference>
<feature type="binding site" evidence="4 6">
    <location>
        <position position="111"/>
    </location>
    <ligand>
        <name>substrate</name>
    </ligand>
</feature>
<comment type="function">
    <text evidence="4">Formation of pseudouridine at positions 38, 39 and 40 in the anticodon stem and loop of transfer RNAs.</text>
</comment>
<dbReference type="NCBIfam" id="TIGR00071">
    <property type="entry name" value="hisT_truA"/>
    <property type="match status" value="1"/>
</dbReference>
<evidence type="ECO:0000256" key="4">
    <source>
        <dbReference type="HAMAP-Rule" id="MF_00171"/>
    </source>
</evidence>
<dbReference type="EMBL" id="MQWA01000001">
    <property type="protein sequence ID" value="PQJ28991.1"/>
    <property type="molecule type" value="Genomic_DNA"/>
</dbReference>
<evidence type="ECO:0000256" key="1">
    <source>
        <dbReference type="ARBA" id="ARBA00009375"/>
    </source>
</evidence>
<comment type="similarity">
    <text evidence="1 4 7">Belongs to the tRNA pseudouridine synthase TruA family.</text>
</comment>
<dbReference type="Pfam" id="PF01416">
    <property type="entry name" value="PseudoU_synth_1"/>
    <property type="match status" value="2"/>
</dbReference>
<dbReference type="GO" id="GO:0160147">
    <property type="term" value="F:tRNA pseudouridine(38-40) synthase activity"/>
    <property type="evidence" value="ECO:0007669"/>
    <property type="project" value="UniProtKB-EC"/>
</dbReference>
<dbReference type="GO" id="GO:0003723">
    <property type="term" value="F:RNA binding"/>
    <property type="evidence" value="ECO:0007669"/>
    <property type="project" value="InterPro"/>
</dbReference>
<evidence type="ECO:0000256" key="5">
    <source>
        <dbReference type="PIRSR" id="PIRSR001430-1"/>
    </source>
</evidence>
<dbReference type="InterPro" id="IPR020097">
    <property type="entry name" value="PsdUridine_synth_TruA_a/b_dom"/>
</dbReference>
<evidence type="ECO:0000313" key="10">
    <source>
        <dbReference type="Proteomes" id="UP000239907"/>
    </source>
</evidence>
<evidence type="ECO:0000256" key="2">
    <source>
        <dbReference type="ARBA" id="ARBA00022694"/>
    </source>
</evidence>
<dbReference type="PANTHER" id="PTHR11142:SF0">
    <property type="entry name" value="TRNA PSEUDOURIDINE SYNTHASE-LIKE 1"/>
    <property type="match status" value="1"/>
</dbReference>
<dbReference type="AlphaFoldDB" id="A0A2S7U3H3"/>
<evidence type="ECO:0000256" key="7">
    <source>
        <dbReference type="RuleBase" id="RU003792"/>
    </source>
</evidence>
<keyword evidence="2 4" id="KW-0819">tRNA processing</keyword>
<dbReference type="InterPro" id="IPR020094">
    <property type="entry name" value="TruA/RsuA/RluB/E/F_N"/>
</dbReference>
<gene>
    <name evidence="4" type="primary">truA</name>
    <name evidence="9" type="ORF">BSZ32_11145</name>
</gene>
<dbReference type="Gene3D" id="3.30.70.580">
    <property type="entry name" value="Pseudouridine synthase I, catalytic domain, N-terminal subdomain"/>
    <property type="match status" value="1"/>
</dbReference>
<comment type="caution">
    <text evidence="4">Lacks conserved residue(s) required for the propagation of feature annotation.</text>
</comment>
<dbReference type="Proteomes" id="UP000239907">
    <property type="component" value="Unassembled WGS sequence"/>
</dbReference>
<organism evidence="9 10">
    <name type="scientific">Rubritalea profundi</name>
    <dbReference type="NCBI Taxonomy" id="1658618"/>
    <lineage>
        <taxon>Bacteria</taxon>
        <taxon>Pseudomonadati</taxon>
        <taxon>Verrucomicrobiota</taxon>
        <taxon>Verrucomicrobiia</taxon>
        <taxon>Verrucomicrobiales</taxon>
        <taxon>Rubritaleaceae</taxon>
        <taxon>Rubritalea</taxon>
    </lineage>
</organism>
<dbReference type="PANTHER" id="PTHR11142">
    <property type="entry name" value="PSEUDOURIDYLATE SYNTHASE"/>
    <property type="match status" value="1"/>
</dbReference>
<dbReference type="HAMAP" id="MF_00171">
    <property type="entry name" value="TruA"/>
    <property type="match status" value="1"/>
</dbReference>
<evidence type="ECO:0000259" key="8">
    <source>
        <dbReference type="Pfam" id="PF01416"/>
    </source>
</evidence>
<dbReference type="RefSeq" id="WP_105043482.1">
    <property type="nucleotide sequence ID" value="NZ_MQWA01000001.1"/>
</dbReference>
<dbReference type="InterPro" id="IPR001406">
    <property type="entry name" value="PsdUridine_synth_TruA"/>
</dbReference>
<dbReference type="CDD" id="cd02570">
    <property type="entry name" value="PseudoU_synth_EcTruA"/>
    <property type="match status" value="1"/>
</dbReference>
<dbReference type="EC" id="5.4.99.12" evidence="4"/>
<dbReference type="FunFam" id="3.30.70.580:FF:000001">
    <property type="entry name" value="tRNA pseudouridine synthase A"/>
    <property type="match status" value="1"/>
</dbReference>
<dbReference type="GO" id="GO:0031119">
    <property type="term" value="P:tRNA pseudouridine synthesis"/>
    <property type="evidence" value="ECO:0007669"/>
    <property type="project" value="UniProtKB-UniRule"/>
</dbReference>
<dbReference type="InterPro" id="IPR020095">
    <property type="entry name" value="PsdUridine_synth_TruA_C"/>
</dbReference>
<dbReference type="InterPro" id="IPR020103">
    <property type="entry name" value="PsdUridine_synth_cat_dom_sf"/>
</dbReference>
<feature type="domain" description="Pseudouridine synthase I TruA alpha/beta" evidence="8">
    <location>
        <begin position="144"/>
        <end position="252"/>
    </location>
</feature>
<protein>
    <recommendedName>
        <fullName evidence="4">tRNA pseudouridine synthase A</fullName>
        <ecNumber evidence="4">5.4.99.12</ecNumber>
    </recommendedName>
    <alternativeName>
        <fullName evidence="4">tRNA pseudouridine(38-40) synthase</fullName>
    </alternativeName>
    <alternativeName>
        <fullName evidence="4">tRNA pseudouridylate synthase I</fullName>
    </alternativeName>
    <alternativeName>
        <fullName evidence="4">tRNA-uridine isomerase I</fullName>
    </alternativeName>
</protein>
<feature type="active site" description="Nucleophile" evidence="4 5">
    <location>
        <position position="51"/>
    </location>
</feature>
<evidence type="ECO:0000256" key="6">
    <source>
        <dbReference type="PIRSR" id="PIRSR001430-2"/>
    </source>
</evidence>
<evidence type="ECO:0000313" key="9">
    <source>
        <dbReference type="EMBL" id="PQJ28991.1"/>
    </source>
</evidence>
<keyword evidence="3 4" id="KW-0413">Isomerase</keyword>
<comment type="catalytic activity">
    <reaction evidence="4 7">
        <text>uridine(38/39/40) in tRNA = pseudouridine(38/39/40) in tRNA</text>
        <dbReference type="Rhea" id="RHEA:22376"/>
        <dbReference type="Rhea" id="RHEA-COMP:10085"/>
        <dbReference type="Rhea" id="RHEA-COMP:10087"/>
        <dbReference type="ChEBI" id="CHEBI:65314"/>
        <dbReference type="ChEBI" id="CHEBI:65315"/>
        <dbReference type="EC" id="5.4.99.12"/>
    </reaction>
</comment>
<feature type="domain" description="Pseudouridine synthase I TruA alpha/beta" evidence="8">
    <location>
        <begin position="7"/>
        <end position="104"/>
    </location>
</feature>
<keyword evidence="10" id="KW-1185">Reference proteome</keyword>
<reference evidence="9 10" key="1">
    <citation type="submission" date="2016-12" db="EMBL/GenBank/DDBJ databases">
        <title>Study of bacterial adaptation to deep sea.</title>
        <authorList>
            <person name="Song J."/>
            <person name="Yoshizawa S."/>
            <person name="Kogure K."/>
        </authorList>
    </citation>
    <scope>NUCLEOTIDE SEQUENCE [LARGE SCALE GENOMIC DNA]</scope>
    <source>
        <strain evidence="9 10">SAORIC-165</strain>
    </source>
</reference>
<dbReference type="OrthoDB" id="9811823at2"/>
<dbReference type="PIRSF" id="PIRSF001430">
    <property type="entry name" value="tRNA_psdUrid_synth"/>
    <property type="match status" value="1"/>
</dbReference>
<comment type="subunit">
    <text evidence="4">Homodimer.</text>
</comment>
<sequence length="254" mass="27973">MRLKLTIAYDGRRYSGWATQPSSQTVQDKLQAALAAIAKQEVKIQGSGRTDTGVHANAQIAHFDSPEGIDMNPYNWVPALNTKLPKTIRVMDCVEVPEDFHARFSAKSKTYSYFLATNPVLHPMLNGRAWHLPRLLDPATLEQALQHYIGTHDFKAFAALRGNETAETSYTRTINEASLTSVDGGYLIRFTGNGFLYKMVRLLTGAAVQAAQGRLRLDDHLNLLDQSADLPNGKSPYCAPADGLTLSSVSYETT</sequence>
<dbReference type="Gene3D" id="3.30.70.660">
    <property type="entry name" value="Pseudouridine synthase I, catalytic domain, C-terminal subdomain"/>
    <property type="match status" value="1"/>
</dbReference>
<evidence type="ECO:0000256" key="3">
    <source>
        <dbReference type="ARBA" id="ARBA00023235"/>
    </source>
</evidence>
<comment type="caution">
    <text evidence="9">The sequence shown here is derived from an EMBL/GenBank/DDBJ whole genome shotgun (WGS) entry which is preliminary data.</text>
</comment>
<accession>A0A2S7U3H3</accession>
<proteinExistence type="inferred from homology"/>